<feature type="region of interest" description="Disordered" evidence="1">
    <location>
        <begin position="354"/>
        <end position="377"/>
    </location>
</feature>
<feature type="compositionally biased region" description="Polar residues" evidence="1">
    <location>
        <begin position="356"/>
        <end position="368"/>
    </location>
</feature>
<feature type="region of interest" description="Disordered" evidence="1">
    <location>
        <begin position="202"/>
        <end position="235"/>
    </location>
</feature>
<organism evidence="2 3">
    <name type="scientific">Ancylostoma ceylanicum</name>
    <dbReference type="NCBI Taxonomy" id="53326"/>
    <lineage>
        <taxon>Eukaryota</taxon>
        <taxon>Metazoa</taxon>
        <taxon>Ecdysozoa</taxon>
        <taxon>Nematoda</taxon>
        <taxon>Chromadorea</taxon>
        <taxon>Rhabditida</taxon>
        <taxon>Rhabditina</taxon>
        <taxon>Rhabditomorpha</taxon>
        <taxon>Strongyloidea</taxon>
        <taxon>Ancylostomatidae</taxon>
        <taxon>Ancylostomatinae</taxon>
        <taxon>Ancylostoma</taxon>
    </lineage>
</organism>
<feature type="compositionally biased region" description="Basic residues" evidence="1">
    <location>
        <begin position="809"/>
        <end position="823"/>
    </location>
</feature>
<feature type="compositionally biased region" description="Polar residues" evidence="1">
    <location>
        <begin position="930"/>
        <end position="945"/>
    </location>
</feature>
<evidence type="ECO:0008006" key="4">
    <source>
        <dbReference type="Google" id="ProtNLM"/>
    </source>
</evidence>
<comment type="caution">
    <text evidence="2">The sequence shown here is derived from an EMBL/GenBank/DDBJ whole genome shotgun (WGS) entry which is preliminary data.</text>
</comment>
<protein>
    <recommendedName>
        <fullName evidence="4">Nuclear nucleic acid-binding protein C1D</fullName>
    </recommendedName>
</protein>
<dbReference type="STRING" id="53326.A0A016SHI2"/>
<accession>A0A016SHI2</accession>
<feature type="compositionally biased region" description="Polar residues" evidence="1">
    <location>
        <begin position="310"/>
        <end position="322"/>
    </location>
</feature>
<dbReference type="PANTHER" id="PTHR15341">
    <property type="entry name" value="SUN-COR STEROID HORMONE RECEPTOR CO-REPRESSOR"/>
    <property type="match status" value="1"/>
</dbReference>
<feature type="region of interest" description="Disordered" evidence="1">
    <location>
        <begin position="1068"/>
        <end position="1125"/>
    </location>
</feature>
<evidence type="ECO:0000256" key="1">
    <source>
        <dbReference type="SAM" id="MobiDB-lite"/>
    </source>
</evidence>
<reference evidence="3" key="1">
    <citation type="journal article" date="2015" name="Nat. Genet.">
        <title>The genome and transcriptome of the zoonotic hookworm Ancylostoma ceylanicum identify infection-specific gene families.</title>
        <authorList>
            <person name="Schwarz E.M."/>
            <person name="Hu Y."/>
            <person name="Antoshechkin I."/>
            <person name="Miller M.M."/>
            <person name="Sternberg P.W."/>
            <person name="Aroian R.V."/>
        </authorList>
    </citation>
    <scope>NUCLEOTIDE SEQUENCE</scope>
    <source>
        <strain evidence="3">HY135</strain>
    </source>
</reference>
<dbReference type="GO" id="GO:0003677">
    <property type="term" value="F:DNA binding"/>
    <property type="evidence" value="ECO:0007669"/>
    <property type="project" value="TreeGrafter"/>
</dbReference>
<evidence type="ECO:0000313" key="3">
    <source>
        <dbReference type="Proteomes" id="UP000024635"/>
    </source>
</evidence>
<dbReference type="EMBL" id="JARK01001563">
    <property type="protein sequence ID" value="EYB89852.1"/>
    <property type="molecule type" value="Genomic_DNA"/>
</dbReference>
<dbReference type="GO" id="GO:0003723">
    <property type="term" value="F:RNA binding"/>
    <property type="evidence" value="ECO:0007669"/>
    <property type="project" value="TreeGrafter"/>
</dbReference>
<proteinExistence type="predicted"/>
<dbReference type="Proteomes" id="UP000024635">
    <property type="component" value="Unassembled WGS sequence"/>
</dbReference>
<gene>
    <name evidence="2" type="primary">Acey_s0227.g2824</name>
    <name evidence="2" type="synonym">Acey-Y51H7C.7</name>
    <name evidence="2" type="ORF">Y032_0227g2824</name>
</gene>
<dbReference type="GO" id="GO:0000460">
    <property type="term" value="P:maturation of 5.8S rRNA"/>
    <property type="evidence" value="ECO:0007669"/>
    <property type="project" value="TreeGrafter"/>
</dbReference>
<feature type="region of interest" description="Disordered" evidence="1">
    <location>
        <begin position="287"/>
        <end position="322"/>
    </location>
</feature>
<dbReference type="OrthoDB" id="285793at2759"/>
<dbReference type="PANTHER" id="PTHR15341:SF3">
    <property type="entry name" value="NUCLEAR NUCLEIC ACID-BINDING PROTEIN C1D"/>
    <property type="match status" value="1"/>
</dbReference>
<dbReference type="GO" id="GO:0000178">
    <property type="term" value="C:exosome (RNase complex)"/>
    <property type="evidence" value="ECO:0007669"/>
    <property type="project" value="TreeGrafter"/>
</dbReference>
<dbReference type="AlphaFoldDB" id="A0A016SHI2"/>
<dbReference type="InterPro" id="IPR011082">
    <property type="entry name" value="Exosome-assoc_fac/DNA_repair"/>
</dbReference>
<feature type="region of interest" description="Disordered" evidence="1">
    <location>
        <begin position="800"/>
        <end position="1049"/>
    </location>
</feature>
<name>A0A016SHI2_9BILA</name>
<feature type="compositionally biased region" description="Basic and acidic residues" evidence="1">
    <location>
        <begin position="824"/>
        <end position="833"/>
    </location>
</feature>
<feature type="compositionally biased region" description="Low complexity" evidence="1">
    <location>
        <begin position="978"/>
        <end position="1004"/>
    </location>
</feature>
<sequence length="1125" mass="124237">MMERLARRLLTVEEKIVKSRTVTKQKNRGRKRDANVLLNEFNSKDQRNNLRLSLISMTDAAPSEAANAEENSAKKTLPMECIQRLQKFDEALTSLELALAPILNVGFDDHLKRTALELVQVDVMTMFVINSLGWCLAAQRGKDPKDCVQLADELRRTKQYVDRVKSIETRKSAPGLNTRIAKAFVRNALWEVPGKRARFEESLQDLDPSAAEQESSDSEDVDDTETDMPEVDDGPSYVVANVKFESGQMSFPMNPMVDRANLAAMYPESSSSAIPGVPVDAPLTVKQHFQQQRKQQKKRARESRRVEKMQSGSKLVSTSSAALQSSITSAPIDNTARSDTQQQVAYSSMVLPEPSLLQSPQMRQSTSGVDDLPSDVNMKVDPKLLGSFKEDDYERMYGATTSGLPPIPTNSGHFPTPNIDESALESSLRSSATVESYETLFQLAEVDPSERRPFDVVTRSEGVRADCTTNSYAHIINQTPIVPLSESSRLENCGSTELSNIYASVDGLDMQNLSNDNGVVDMNGPLDQNHVDADPTSFDQGVEKLETETDDRFLNWLYCENEHAEDDNAEYTRVLEEIERDECYPLKLEGDSQAQDFGVAGCPTSNVQTEGVRKVEMDPSHPLSSDCIVGEYASLPPTMPPREPVPEGYTMSDYESDLDLDMMPIGEDEETMYGRLLDVLVRDIKLLTYNNAALVDEVSRLNYAILIASEERKVLARRSCHHDRNRIRRLQTANKRKSDAQKRQMEQLTLAETQENIAQIKAKMAKTIVSPQKVKPALPPSCSRPALDVAAIKRSVEAEQRALEERLPSKKSKRRTGSSKGQRKRTEAHRSEKGSASVQNVNGSASKRLKCDTEQQEASEEMTAPSEGGVALNADLTPASRRSVRSSTGELSDEQNRRRRSSRQTSASLEGATETEDSLPGTMDMPEPGSVSSASDQTMSETAGTNFEAVTPVDEGSSPCADTEKDDESQSWRRRSGRPPARAASAAAQTLLAAELAATEEFPTYSPKKPNRSRSNTNESPTARAQRQKRSVPAVNHPTTEQDVDEPALHPLEKELAVEIHDDAMTEGESAYPGDLELDPKGSGGDDELALGDMLGGEDYGARGSQRLRPIRRSTRTVSLIDHIP</sequence>
<dbReference type="GO" id="GO:0005730">
    <property type="term" value="C:nucleolus"/>
    <property type="evidence" value="ECO:0007669"/>
    <property type="project" value="TreeGrafter"/>
</dbReference>
<keyword evidence="3" id="KW-1185">Reference proteome</keyword>
<evidence type="ECO:0000313" key="2">
    <source>
        <dbReference type="EMBL" id="EYB89852.1"/>
    </source>
</evidence>
<dbReference type="GO" id="GO:0010468">
    <property type="term" value="P:regulation of gene expression"/>
    <property type="evidence" value="ECO:0007669"/>
    <property type="project" value="TreeGrafter"/>
</dbReference>
<feature type="compositionally biased region" description="Polar residues" evidence="1">
    <location>
        <begin position="834"/>
        <end position="845"/>
    </location>
</feature>
<feature type="compositionally biased region" description="Polar residues" evidence="1">
    <location>
        <begin position="1013"/>
        <end position="1025"/>
    </location>
</feature>
<feature type="compositionally biased region" description="Acidic residues" evidence="1">
    <location>
        <begin position="214"/>
        <end position="233"/>
    </location>
</feature>